<protein>
    <submittedName>
        <fullName evidence="9">Radical SAM protein</fullName>
    </submittedName>
</protein>
<dbReference type="Pfam" id="PF04055">
    <property type="entry name" value="Radical_SAM"/>
    <property type="match status" value="1"/>
</dbReference>
<keyword evidence="5" id="KW-0408">Iron</keyword>
<evidence type="ECO:0000256" key="1">
    <source>
        <dbReference type="ARBA" id="ARBA00001966"/>
    </source>
</evidence>
<dbReference type="InterPro" id="IPR006638">
    <property type="entry name" value="Elp3/MiaA/NifB-like_rSAM"/>
</dbReference>
<keyword evidence="7" id="KW-0501">Molybdenum cofactor biosynthesis</keyword>
<dbReference type="SFLD" id="SFLDG01067">
    <property type="entry name" value="SPASM/twitch_domain_containing"/>
    <property type="match status" value="1"/>
</dbReference>
<dbReference type="SFLD" id="SFLDG01386">
    <property type="entry name" value="main_SPASM_domain-containing"/>
    <property type="match status" value="1"/>
</dbReference>
<proteinExistence type="predicted"/>
<dbReference type="PROSITE" id="PS51918">
    <property type="entry name" value="RADICAL_SAM"/>
    <property type="match status" value="1"/>
</dbReference>
<dbReference type="RefSeq" id="WP_192862301.1">
    <property type="nucleotide sequence ID" value="NZ_JADAQT010000069.1"/>
</dbReference>
<keyword evidence="10" id="KW-1185">Reference proteome</keyword>
<keyword evidence="4" id="KW-0479">Metal-binding</keyword>
<reference evidence="9 10" key="1">
    <citation type="submission" date="2020-10" db="EMBL/GenBank/DDBJ databases">
        <title>Myceligenerans pegani sp. nov., an endophytic actinomycete isolated from Peganum harmala L. in Xinjiang, China.</title>
        <authorList>
            <person name="Xin L."/>
        </authorList>
    </citation>
    <scope>NUCLEOTIDE SEQUENCE [LARGE SCALE GENOMIC DNA]</scope>
    <source>
        <strain evidence="9 10">TRM65318</strain>
    </source>
</reference>
<keyword evidence="6" id="KW-0411">Iron-sulfur</keyword>
<dbReference type="InterPro" id="IPR007197">
    <property type="entry name" value="rSAM"/>
</dbReference>
<dbReference type="PANTHER" id="PTHR22960:SF28">
    <property type="entry name" value="GTP 3',8-CYCLASE"/>
    <property type="match status" value="1"/>
</dbReference>
<name>A0ABR9MWG9_9MICO</name>
<gene>
    <name evidence="9" type="ORF">IHE71_08405</name>
</gene>
<dbReference type="InterPro" id="IPR000385">
    <property type="entry name" value="MoaA_NifB_PqqE_Fe-S-bd_CS"/>
</dbReference>
<organism evidence="9 10">
    <name type="scientific">Myceligenerans pegani</name>
    <dbReference type="NCBI Taxonomy" id="2776917"/>
    <lineage>
        <taxon>Bacteria</taxon>
        <taxon>Bacillati</taxon>
        <taxon>Actinomycetota</taxon>
        <taxon>Actinomycetes</taxon>
        <taxon>Micrococcales</taxon>
        <taxon>Promicromonosporaceae</taxon>
        <taxon>Myceligenerans</taxon>
    </lineage>
</organism>
<evidence type="ECO:0000256" key="5">
    <source>
        <dbReference type="ARBA" id="ARBA00023004"/>
    </source>
</evidence>
<dbReference type="InterPro" id="IPR013785">
    <property type="entry name" value="Aldolase_TIM"/>
</dbReference>
<dbReference type="InterPro" id="IPR058240">
    <property type="entry name" value="rSAM_sf"/>
</dbReference>
<evidence type="ECO:0000256" key="2">
    <source>
        <dbReference type="ARBA" id="ARBA00022485"/>
    </source>
</evidence>
<evidence type="ECO:0000313" key="10">
    <source>
        <dbReference type="Proteomes" id="UP000625527"/>
    </source>
</evidence>
<evidence type="ECO:0000256" key="6">
    <source>
        <dbReference type="ARBA" id="ARBA00023014"/>
    </source>
</evidence>
<dbReference type="Proteomes" id="UP000625527">
    <property type="component" value="Unassembled WGS sequence"/>
</dbReference>
<dbReference type="InterPro" id="IPR050105">
    <property type="entry name" value="MoCo_biosynth_MoaA/MoaC"/>
</dbReference>
<evidence type="ECO:0000256" key="3">
    <source>
        <dbReference type="ARBA" id="ARBA00022691"/>
    </source>
</evidence>
<dbReference type="SMART" id="SM00729">
    <property type="entry name" value="Elp3"/>
    <property type="match status" value="1"/>
</dbReference>
<dbReference type="Gene3D" id="3.20.20.70">
    <property type="entry name" value="Aldolase class I"/>
    <property type="match status" value="1"/>
</dbReference>
<feature type="domain" description="Radical SAM core" evidence="8">
    <location>
        <begin position="11"/>
        <end position="235"/>
    </location>
</feature>
<comment type="caution">
    <text evidence="9">The sequence shown here is derived from an EMBL/GenBank/DDBJ whole genome shotgun (WGS) entry which is preliminary data.</text>
</comment>
<dbReference type="PANTHER" id="PTHR22960">
    <property type="entry name" value="MOLYBDOPTERIN COFACTOR SYNTHESIS PROTEIN A"/>
    <property type="match status" value="1"/>
</dbReference>
<evidence type="ECO:0000256" key="4">
    <source>
        <dbReference type="ARBA" id="ARBA00022723"/>
    </source>
</evidence>
<sequence length="401" mass="44599">MPVKVMDNRYSPGMRKWNLRFGITSRCNIRCRYCLPEGPQGVIVQPSLDEAIEVLQAGHDIGISRVHYTGGEPTVRKDFVDMLRAGKEIGLAQQIVTTNGYRLHRFIEDAVDAGLTRAIISIDTLDEQKNLFLTRRGFHDDTLKSIERSVELLPTMTKLSCVTMRDTLDELPAFVEFARDVNNRRGYAGQLAIKLNQFFPSNPAQLGDEGEQFWKDQFVDEEAILAALAKAGELRPVPRESIEGDNPSYNYYEIGDTGVKVAVLAMFSWNYPCGGCWKLRISPNGMTTICISQKNPPTLWGMSLSEKRDTFARLTGYRDSKQFDVDNPKRRHYRDQLGELRFDKVVGKEKSIAYFQTILTRTATEETPGGAVAAGGGCSGGACGTGLAEPTRPVEVPTADA</sequence>
<keyword evidence="3" id="KW-0949">S-adenosyl-L-methionine</keyword>
<evidence type="ECO:0000256" key="7">
    <source>
        <dbReference type="ARBA" id="ARBA00023150"/>
    </source>
</evidence>
<dbReference type="SUPFAM" id="SSF102114">
    <property type="entry name" value="Radical SAM enzymes"/>
    <property type="match status" value="1"/>
</dbReference>
<evidence type="ECO:0000313" key="9">
    <source>
        <dbReference type="EMBL" id="MBE1875730.1"/>
    </source>
</evidence>
<accession>A0ABR9MWG9</accession>
<dbReference type="SFLD" id="SFLDS00029">
    <property type="entry name" value="Radical_SAM"/>
    <property type="match status" value="1"/>
</dbReference>
<dbReference type="CDD" id="cd01335">
    <property type="entry name" value="Radical_SAM"/>
    <property type="match status" value="1"/>
</dbReference>
<dbReference type="EMBL" id="JADAQT010000069">
    <property type="protein sequence ID" value="MBE1875730.1"/>
    <property type="molecule type" value="Genomic_DNA"/>
</dbReference>
<keyword evidence="2" id="KW-0004">4Fe-4S</keyword>
<dbReference type="PROSITE" id="PS01305">
    <property type="entry name" value="MOAA_NIFB_PQQE"/>
    <property type="match status" value="1"/>
</dbReference>
<evidence type="ECO:0000259" key="8">
    <source>
        <dbReference type="PROSITE" id="PS51918"/>
    </source>
</evidence>
<comment type="cofactor">
    <cofactor evidence="1">
        <name>[4Fe-4S] cluster</name>
        <dbReference type="ChEBI" id="CHEBI:49883"/>
    </cofactor>
</comment>